<feature type="region of interest" description="Disordered" evidence="1">
    <location>
        <begin position="59"/>
        <end position="84"/>
    </location>
</feature>
<dbReference type="InterPro" id="IPR012337">
    <property type="entry name" value="RNaseH-like_sf"/>
</dbReference>
<evidence type="ECO:0000313" key="4">
    <source>
        <dbReference type="Proteomes" id="UP000663879"/>
    </source>
</evidence>
<gene>
    <name evidence="3" type="ORF">OXX778_LOCUS21837</name>
</gene>
<feature type="domain" description="HAT C-terminal dimerisation" evidence="2">
    <location>
        <begin position="134"/>
        <end position="171"/>
    </location>
</feature>
<accession>A0A814Q861</accession>
<dbReference type="EMBL" id="CAJNOC010008460">
    <property type="protein sequence ID" value="CAF1116047.1"/>
    <property type="molecule type" value="Genomic_DNA"/>
</dbReference>
<comment type="caution">
    <text evidence="3">The sequence shown here is derived from an EMBL/GenBank/DDBJ whole genome shotgun (WGS) entry which is preliminary data.</text>
</comment>
<sequence length="172" mass="19748">MLESFFRAYEKQAFSEDKPCQVSKQTIQRCLRILQPIHSLGDVIPSLIVIFKGNLSRSNENKEDRRRDSQRSCTSQQASSVPSENSALISFIDSRPYQSSEDITRITLNEKIQNEKQIFLNLLDDETNVMKTTFSFWTLYDSMLPLLSEVSRKIFSISASNASIERFFSICG</sequence>
<dbReference type="Proteomes" id="UP000663879">
    <property type="component" value="Unassembled WGS sequence"/>
</dbReference>
<feature type="compositionally biased region" description="Polar residues" evidence="1">
    <location>
        <begin position="71"/>
        <end position="84"/>
    </location>
</feature>
<proteinExistence type="predicted"/>
<organism evidence="3 4">
    <name type="scientific">Brachionus calyciflorus</name>
    <dbReference type="NCBI Taxonomy" id="104777"/>
    <lineage>
        <taxon>Eukaryota</taxon>
        <taxon>Metazoa</taxon>
        <taxon>Spiralia</taxon>
        <taxon>Gnathifera</taxon>
        <taxon>Rotifera</taxon>
        <taxon>Eurotatoria</taxon>
        <taxon>Monogononta</taxon>
        <taxon>Pseudotrocha</taxon>
        <taxon>Ploima</taxon>
        <taxon>Brachionidae</taxon>
        <taxon>Brachionus</taxon>
    </lineage>
</organism>
<dbReference type="GO" id="GO:0046983">
    <property type="term" value="F:protein dimerization activity"/>
    <property type="evidence" value="ECO:0007669"/>
    <property type="project" value="InterPro"/>
</dbReference>
<keyword evidence="4" id="KW-1185">Reference proteome</keyword>
<evidence type="ECO:0000256" key="1">
    <source>
        <dbReference type="SAM" id="MobiDB-lite"/>
    </source>
</evidence>
<dbReference type="SUPFAM" id="SSF53098">
    <property type="entry name" value="Ribonuclease H-like"/>
    <property type="match status" value="1"/>
</dbReference>
<dbReference type="OrthoDB" id="5103at2759"/>
<name>A0A814Q861_9BILA</name>
<evidence type="ECO:0000313" key="3">
    <source>
        <dbReference type="EMBL" id="CAF1116047.1"/>
    </source>
</evidence>
<evidence type="ECO:0000259" key="2">
    <source>
        <dbReference type="Pfam" id="PF05699"/>
    </source>
</evidence>
<dbReference type="AlphaFoldDB" id="A0A814Q861"/>
<dbReference type="Pfam" id="PF05699">
    <property type="entry name" value="Dimer_Tnp_hAT"/>
    <property type="match status" value="1"/>
</dbReference>
<protein>
    <recommendedName>
        <fullName evidence="2">HAT C-terminal dimerisation domain-containing protein</fullName>
    </recommendedName>
</protein>
<dbReference type="InterPro" id="IPR008906">
    <property type="entry name" value="HATC_C_dom"/>
</dbReference>
<feature type="compositionally biased region" description="Basic and acidic residues" evidence="1">
    <location>
        <begin position="59"/>
        <end position="70"/>
    </location>
</feature>
<feature type="non-terminal residue" evidence="3">
    <location>
        <position position="1"/>
    </location>
</feature>
<reference evidence="3" key="1">
    <citation type="submission" date="2021-02" db="EMBL/GenBank/DDBJ databases">
        <authorList>
            <person name="Nowell W R."/>
        </authorList>
    </citation>
    <scope>NUCLEOTIDE SEQUENCE</scope>
    <source>
        <strain evidence="3">Ploen Becks lab</strain>
    </source>
</reference>